<evidence type="ECO:0000313" key="1">
    <source>
        <dbReference type="EMBL" id="CBY33855.1"/>
    </source>
</evidence>
<accession>E4YEA5</accession>
<dbReference type="Proteomes" id="UP000011014">
    <property type="component" value="Unassembled WGS sequence"/>
</dbReference>
<reference evidence="1" key="1">
    <citation type="journal article" date="2010" name="Science">
        <title>Plasticity of animal genome architecture unmasked by rapid evolution of a pelagic tunicate.</title>
        <authorList>
            <person name="Denoeud F."/>
            <person name="Henriet S."/>
            <person name="Mungpakdee S."/>
            <person name="Aury J.M."/>
            <person name="Da Silva C."/>
            <person name="Brinkmann H."/>
            <person name="Mikhaleva J."/>
            <person name="Olsen L.C."/>
            <person name="Jubin C."/>
            <person name="Canestro C."/>
            <person name="Bouquet J.M."/>
            <person name="Danks G."/>
            <person name="Poulain J."/>
            <person name="Campsteijn C."/>
            <person name="Adamski M."/>
            <person name="Cross I."/>
            <person name="Yadetie F."/>
            <person name="Muffato M."/>
            <person name="Louis A."/>
            <person name="Butcher S."/>
            <person name="Tsagkogeorga G."/>
            <person name="Konrad A."/>
            <person name="Singh S."/>
            <person name="Jensen M.F."/>
            <person name="Cong E.H."/>
            <person name="Eikeseth-Otteraa H."/>
            <person name="Noel B."/>
            <person name="Anthouard V."/>
            <person name="Porcel B.M."/>
            <person name="Kachouri-Lafond R."/>
            <person name="Nishino A."/>
            <person name="Ugolini M."/>
            <person name="Chourrout P."/>
            <person name="Nishida H."/>
            <person name="Aasland R."/>
            <person name="Huzurbazar S."/>
            <person name="Westhof E."/>
            <person name="Delsuc F."/>
            <person name="Lehrach H."/>
            <person name="Reinhardt R."/>
            <person name="Weissenbach J."/>
            <person name="Roy S.W."/>
            <person name="Artiguenave F."/>
            <person name="Postlethwait J.H."/>
            <person name="Manak J.R."/>
            <person name="Thompson E.M."/>
            <person name="Jaillon O."/>
            <person name="Du Pasquier L."/>
            <person name="Boudinot P."/>
            <person name="Liberles D.A."/>
            <person name="Volff J.N."/>
            <person name="Philippe H."/>
            <person name="Lenhard B."/>
            <person name="Roest Crollius H."/>
            <person name="Wincker P."/>
            <person name="Chourrout D."/>
        </authorList>
    </citation>
    <scope>NUCLEOTIDE SEQUENCE [LARGE SCALE GENOMIC DNA]</scope>
</reference>
<name>E4YEA5_OIKDI</name>
<gene>
    <name evidence="1" type="ORF">GSOID_T00021809001</name>
</gene>
<dbReference type="EMBL" id="FN654453">
    <property type="protein sequence ID" value="CBY33855.1"/>
    <property type="molecule type" value="Genomic_DNA"/>
</dbReference>
<dbReference type="AlphaFoldDB" id="E4YEA5"/>
<sequence length="64" mass="6453">GSRLEIAPCHICPISGPDFLPAIGRSCFLRVSSAKTGGLPHPTPLCLVPAAVTPLTGATSQPSS</sequence>
<protein>
    <submittedName>
        <fullName evidence="1">Uncharacterized protein</fullName>
    </submittedName>
</protein>
<organism evidence="1">
    <name type="scientific">Oikopleura dioica</name>
    <name type="common">Tunicate</name>
    <dbReference type="NCBI Taxonomy" id="34765"/>
    <lineage>
        <taxon>Eukaryota</taxon>
        <taxon>Metazoa</taxon>
        <taxon>Chordata</taxon>
        <taxon>Tunicata</taxon>
        <taxon>Appendicularia</taxon>
        <taxon>Copelata</taxon>
        <taxon>Oikopleuridae</taxon>
        <taxon>Oikopleura</taxon>
    </lineage>
</organism>
<feature type="non-terminal residue" evidence="1">
    <location>
        <position position="1"/>
    </location>
</feature>
<proteinExistence type="predicted"/>